<accession>A0A1D9QLI1</accession>
<protein>
    <submittedName>
        <fullName evidence="2">Uncharacterized protein</fullName>
    </submittedName>
</protein>
<dbReference type="Proteomes" id="UP000177798">
    <property type="component" value="Chromosome 15"/>
</dbReference>
<keyword evidence="1" id="KW-0175">Coiled coil</keyword>
<dbReference type="VEuPathDB" id="FungiDB:sscle_15g105680"/>
<dbReference type="EMBL" id="CP017828">
    <property type="protein sequence ID" value="APA15798.1"/>
    <property type="molecule type" value="Genomic_DNA"/>
</dbReference>
<proteinExistence type="predicted"/>
<evidence type="ECO:0000313" key="2">
    <source>
        <dbReference type="EMBL" id="APA15798.1"/>
    </source>
</evidence>
<name>A0A1D9QLI1_SCLS1</name>
<sequence>MIALSLFQQNSGDHVRAAVTTLDSLIRLEDQTFRITNLEEQLSTVNNNFNQVQAELNEAHTENSTLNSVFTNVRQQLSDAPEINLALARQLQRSMNTTTHAKIPNPEKFTGSREKLRPFLAQLRLKAATFIGNQERLRYAVSVFDKEALDQLMPFIQDDQVKLNDLTHMAFPSHSLSAFSKTLLLSHSRNHSLRPPPPIATPFNNRHYSLYISLSNLYEMSFRPSGLITAPSLYGAYLQASKPELRESATVPLWEDILNNEFKHYDDIRVNSQQSLDNTTRSADVVVRSYDQGFNPVLLLVMECKRYSRTHREIDEMELQLELYVQDYFSEFGKSQGRTSIYGAVAFGTKIRAWRFTCETSTTFIADPLMKGKTGIADLKSYRDPYIPAEADQIREFLELVRKSKLASTSQMSHATGSSSSTTNTNIPYGSYQAAAASTASTSISLSQQPTTSQITSSVLGSDEDHFYVVDGKYFYHLKSTNTSTHVERPTDQWVYNYHGWSDSKAAGRKWRMIDGNKKVTYA</sequence>
<feature type="coiled-coil region" evidence="1">
    <location>
        <begin position="28"/>
        <end position="62"/>
    </location>
</feature>
<organism evidence="2 3">
    <name type="scientific">Sclerotinia sclerotiorum (strain ATCC 18683 / 1980 / Ss-1)</name>
    <name type="common">White mold</name>
    <name type="synonym">Whetzelinia sclerotiorum</name>
    <dbReference type="NCBI Taxonomy" id="665079"/>
    <lineage>
        <taxon>Eukaryota</taxon>
        <taxon>Fungi</taxon>
        <taxon>Dikarya</taxon>
        <taxon>Ascomycota</taxon>
        <taxon>Pezizomycotina</taxon>
        <taxon>Leotiomycetes</taxon>
        <taxon>Helotiales</taxon>
        <taxon>Sclerotiniaceae</taxon>
        <taxon>Sclerotinia</taxon>
    </lineage>
</organism>
<reference evidence="3" key="1">
    <citation type="journal article" date="2017" name="Genome Biol. Evol.">
        <title>The complete genome sequence of the phytopathogenic fungus Sclerotinia sclerotiorum reveals insights into the genome architecture of broad host range pathogens.</title>
        <authorList>
            <person name="Derbyshire M."/>
            <person name="Denton-Giles M."/>
            <person name="Hegedus D."/>
            <person name="Seifbarghy S."/>
            <person name="Rollins J."/>
            <person name="van Kan J."/>
            <person name="Seidl M.F."/>
            <person name="Faino L."/>
            <person name="Mbengue M."/>
            <person name="Navaud O."/>
            <person name="Raffaele S."/>
            <person name="Hammond-Kosack K."/>
            <person name="Heard S."/>
            <person name="Oliver R."/>
        </authorList>
    </citation>
    <scope>NUCLEOTIDE SEQUENCE [LARGE SCALE GENOMIC DNA]</scope>
    <source>
        <strain evidence="3">ATCC 18683 / 1980 / Ss-1</strain>
    </source>
</reference>
<evidence type="ECO:0000256" key="1">
    <source>
        <dbReference type="SAM" id="Coils"/>
    </source>
</evidence>
<dbReference type="OrthoDB" id="5388727at2759"/>
<gene>
    <name evidence="2" type="ORF">sscle_15g105680</name>
</gene>
<evidence type="ECO:0000313" key="3">
    <source>
        <dbReference type="Proteomes" id="UP000177798"/>
    </source>
</evidence>
<dbReference type="AlphaFoldDB" id="A0A1D9QLI1"/>